<reference evidence="2" key="1">
    <citation type="journal article" date="2023" name="G3 (Bethesda)">
        <title>A reference genome for the long-term kleptoplast-retaining sea slug Elysia crispata morphotype clarki.</title>
        <authorList>
            <person name="Eastman K.E."/>
            <person name="Pendleton A.L."/>
            <person name="Shaikh M.A."/>
            <person name="Suttiyut T."/>
            <person name="Ogas R."/>
            <person name="Tomko P."/>
            <person name="Gavelis G."/>
            <person name="Widhalm J.R."/>
            <person name="Wisecaver J.H."/>
        </authorList>
    </citation>
    <scope>NUCLEOTIDE SEQUENCE</scope>
    <source>
        <strain evidence="2">ECLA1</strain>
    </source>
</reference>
<accession>A0AAE1DAZ9</accession>
<gene>
    <name evidence="2" type="ORF">RRG08_048495</name>
</gene>
<evidence type="ECO:0000313" key="3">
    <source>
        <dbReference type="Proteomes" id="UP001283361"/>
    </source>
</evidence>
<feature type="non-terminal residue" evidence="2">
    <location>
        <position position="1"/>
    </location>
</feature>
<comment type="caution">
    <text evidence="2">The sequence shown here is derived from an EMBL/GenBank/DDBJ whole genome shotgun (WGS) entry which is preliminary data.</text>
</comment>
<name>A0AAE1DAZ9_9GAST</name>
<evidence type="ECO:0000256" key="1">
    <source>
        <dbReference type="SAM" id="Phobius"/>
    </source>
</evidence>
<protein>
    <submittedName>
        <fullName evidence="2">Uncharacterized protein</fullName>
    </submittedName>
</protein>
<keyword evidence="1" id="KW-1133">Transmembrane helix</keyword>
<dbReference type="Proteomes" id="UP001283361">
    <property type="component" value="Unassembled WGS sequence"/>
</dbReference>
<proteinExistence type="predicted"/>
<organism evidence="2 3">
    <name type="scientific">Elysia crispata</name>
    <name type="common">lettuce slug</name>
    <dbReference type="NCBI Taxonomy" id="231223"/>
    <lineage>
        <taxon>Eukaryota</taxon>
        <taxon>Metazoa</taxon>
        <taxon>Spiralia</taxon>
        <taxon>Lophotrochozoa</taxon>
        <taxon>Mollusca</taxon>
        <taxon>Gastropoda</taxon>
        <taxon>Heterobranchia</taxon>
        <taxon>Euthyneura</taxon>
        <taxon>Panpulmonata</taxon>
        <taxon>Sacoglossa</taxon>
        <taxon>Placobranchoidea</taxon>
        <taxon>Plakobranchidae</taxon>
        <taxon>Elysia</taxon>
    </lineage>
</organism>
<keyword evidence="1" id="KW-0812">Transmembrane</keyword>
<keyword evidence="3" id="KW-1185">Reference proteome</keyword>
<keyword evidence="1" id="KW-0472">Membrane</keyword>
<feature type="transmembrane region" description="Helical" evidence="1">
    <location>
        <begin position="129"/>
        <end position="148"/>
    </location>
</feature>
<dbReference type="AlphaFoldDB" id="A0AAE1DAZ9"/>
<sequence>MIQSGRLTITGGLEIDGGISWFMYESETQSTGEIKDSFQLQIANITTRAESYAPCPQIIGDAVDELLIRHQPISLTSATYTGVLVVVLSGQGNEKRLYARCRVIIQIYLHFCVSAHSNLGVPCTAMRRIGYLTTSCLAVFNSIVLWFVRRIEQRVSASNDLNRICRQADRLLFNLGFHMSDILTQPSKLPRVKAVEISSRPAYLPFLARSRREWRRKCSVDDVVFTILYRSSVGFVGNSGMLLLAL</sequence>
<dbReference type="EMBL" id="JAWDGP010004636">
    <property type="protein sequence ID" value="KAK3762838.1"/>
    <property type="molecule type" value="Genomic_DNA"/>
</dbReference>
<evidence type="ECO:0000313" key="2">
    <source>
        <dbReference type="EMBL" id="KAK3762838.1"/>
    </source>
</evidence>